<sequence>MTILAPGLTDRVGHEHEYTSMVARAAIDRGAAVRVICPPSAEDLGLPGETLAVLPARRAPIRDRSLVSRVRARLLPFHERLDRWRLRRLFSRSDPALWLLHTAPYDEIARIAAAFSRSGKGRLAIILRYDHYDDPAAVEAVRRALAPASDPRIDLFADSETLRTLLAPLSPAEIRLAPIPAQAAPCVTPKLRVVGFFGAMRRQKGFQHLPALFAAALAIDPTLSFVVQAYQHPDDAPDPEIECALAALRATPRTTLLERPLSSKQFHDALAGCAALVTPYDAYIYRAGTSGIFTAGLVIGCAVVGTSTGWMREEAERGGLTRYFATDFADLDASARAVVEAAARGSRPFAPTKAEANWIAFNSADALAERLGL</sequence>
<organism evidence="1">
    <name type="scientific">Caulobacter sp. (strain K31)</name>
    <dbReference type="NCBI Taxonomy" id="366602"/>
    <lineage>
        <taxon>Bacteria</taxon>
        <taxon>Pseudomonadati</taxon>
        <taxon>Pseudomonadota</taxon>
        <taxon>Alphaproteobacteria</taxon>
        <taxon>Caulobacterales</taxon>
        <taxon>Caulobacteraceae</taxon>
        <taxon>Caulobacter</taxon>
    </lineage>
</organism>
<name>B0T591_CAUSK</name>
<evidence type="ECO:0000313" key="1">
    <source>
        <dbReference type="EMBL" id="ABZ74037.1"/>
    </source>
</evidence>
<dbReference type="AlphaFoldDB" id="B0T591"/>
<dbReference type="STRING" id="366602.Caul_4917"/>
<gene>
    <name evidence="1" type="ordered locus">Caul_4917</name>
</gene>
<protein>
    <submittedName>
        <fullName evidence="1">Uncharacterized protein</fullName>
    </submittedName>
</protein>
<accession>B0T591</accession>
<dbReference type="HOGENOM" id="CLU_741219_0_0_5"/>
<dbReference type="EMBL" id="CP000927">
    <property type="protein sequence ID" value="ABZ74037.1"/>
    <property type="molecule type" value="Genomic_DNA"/>
</dbReference>
<proteinExistence type="predicted"/>
<dbReference type="SUPFAM" id="SSF53756">
    <property type="entry name" value="UDP-Glycosyltransferase/glycogen phosphorylase"/>
    <property type="match status" value="1"/>
</dbReference>
<dbReference type="eggNOG" id="COG0438">
    <property type="taxonomic scope" value="Bacteria"/>
</dbReference>
<reference evidence="1" key="1">
    <citation type="submission" date="2008-01" db="EMBL/GenBank/DDBJ databases">
        <title>Complete sequence of chromosome of Caulobacter sp. K31.</title>
        <authorList>
            <consortium name="US DOE Joint Genome Institute"/>
            <person name="Copeland A."/>
            <person name="Lucas S."/>
            <person name="Lapidus A."/>
            <person name="Barry K."/>
            <person name="Glavina del Rio T."/>
            <person name="Dalin E."/>
            <person name="Tice H."/>
            <person name="Pitluck S."/>
            <person name="Bruce D."/>
            <person name="Goodwin L."/>
            <person name="Thompson L.S."/>
            <person name="Brettin T."/>
            <person name="Detter J.C."/>
            <person name="Han C."/>
            <person name="Schmutz J."/>
            <person name="Larimer F."/>
            <person name="Land M."/>
            <person name="Hauser L."/>
            <person name="Kyrpides N."/>
            <person name="Kim E."/>
            <person name="Stephens C."/>
            <person name="Richardson P."/>
        </authorList>
    </citation>
    <scope>NUCLEOTIDE SEQUENCE [LARGE SCALE GENOMIC DNA]</scope>
    <source>
        <strain evidence="1">K31</strain>
    </source>
</reference>
<dbReference type="Gene3D" id="3.40.50.2000">
    <property type="entry name" value="Glycogen Phosphorylase B"/>
    <property type="match status" value="1"/>
</dbReference>
<dbReference type="KEGG" id="cak:Caul_4917"/>